<gene>
    <name evidence="3" type="ORF">UFOPK2579_01081</name>
</gene>
<dbReference type="Pfam" id="PF16640">
    <property type="entry name" value="Big_3_5"/>
    <property type="match status" value="1"/>
</dbReference>
<evidence type="ECO:0000313" key="3">
    <source>
        <dbReference type="EMBL" id="CAB4703883.1"/>
    </source>
</evidence>
<dbReference type="InterPro" id="IPR032109">
    <property type="entry name" value="Big_3_5"/>
</dbReference>
<name>A0A6J6Q3E5_9ZZZZ</name>
<reference evidence="3" key="1">
    <citation type="submission" date="2020-05" db="EMBL/GenBank/DDBJ databases">
        <authorList>
            <person name="Chiriac C."/>
            <person name="Salcher M."/>
            <person name="Ghai R."/>
            <person name="Kavagutti S V."/>
        </authorList>
    </citation>
    <scope>NUCLEOTIDE SEQUENCE</scope>
</reference>
<dbReference type="EMBL" id="CAEZXR010000109">
    <property type="protein sequence ID" value="CAB4703883.1"/>
    <property type="molecule type" value="Genomic_DNA"/>
</dbReference>
<organism evidence="3">
    <name type="scientific">freshwater metagenome</name>
    <dbReference type="NCBI Taxonomy" id="449393"/>
    <lineage>
        <taxon>unclassified sequences</taxon>
        <taxon>metagenomes</taxon>
        <taxon>ecological metagenomes</taxon>
    </lineage>
</organism>
<sequence length="346" mass="35561">MNRSTRTMPRLAAFAAATTLATAGLVAAPTTANAAPTHAHASKASLPGEIAYKCKGPLGLLQMTVTVTATDLPASAPTELLMDGGISVDLSFDLPGGLFSGIFGGGGGLGGGGLFGGIFGGLLGGGLGGLGGGITGQIPDFGLSLGDEELPMDDVTDTIDDPADDPVMTPTAVTDDFTLPEPGTYELTLPDEFTFSPFSFLGIKLLSITCVALHDDDTVVDEIEVDEQDSDTDIDVIDPVDDTVDDNADDNADDDTVDDGTADEDATGMDAPVVKTVVVRELGGRATGRVVTRVDGRKVATSRLASGRATTRLSGLRPGRHKVTVTYLGNGSTRASKQTMTFRIPR</sequence>
<feature type="domain" description="Bacterial Ig-like" evidence="2">
    <location>
        <begin position="266"/>
        <end position="341"/>
    </location>
</feature>
<dbReference type="Gene3D" id="2.60.40.10">
    <property type="entry name" value="Immunoglobulins"/>
    <property type="match status" value="1"/>
</dbReference>
<dbReference type="AlphaFoldDB" id="A0A6J6Q3E5"/>
<evidence type="ECO:0000259" key="2">
    <source>
        <dbReference type="Pfam" id="PF16640"/>
    </source>
</evidence>
<proteinExistence type="predicted"/>
<protein>
    <submittedName>
        <fullName evidence="3">Unannotated protein</fullName>
    </submittedName>
</protein>
<evidence type="ECO:0000256" key="1">
    <source>
        <dbReference type="SAM" id="MobiDB-lite"/>
    </source>
</evidence>
<accession>A0A6J6Q3E5</accession>
<dbReference type="InterPro" id="IPR013783">
    <property type="entry name" value="Ig-like_fold"/>
</dbReference>
<feature type="region of interest" description="Disordered" evidence="1">
    <location>
        <begin position="224"/>
        <end position="267"/>
    </location>
</feature>